<feature type="transmembrane region" description="Helical" evidence="9">
    <location>
        <begin position="166"/>
        <end position="185"/>
    </location>
</feature>
<dbReference type="Pfam" id="PF00672">
    <property type="entry name" value="HAMP"/>
    <property type="match status" value="1"/>
</dbReference>
<dbReference type="SUPFAM" id="SSF55785">
    <property type="entry name" value="PYP-like sensor domain (PAS domain)"/>
    <property type="match status" value="1"/>
</dbReference>
<dbReference type="Gene3D" id="6.10.340.10">
    <property type="match status" value="1"/>
</dbReference>
<dbReference type="Proteomes" id="UP000075737">
    <property type="component" value="Unassembled WGS sequence"/>
</dbReference>
<dbReference type="Gene3D" id="3.30.565.10">
    <property type="entry name" value="Histidine kinase-like ATPase, C-terminal domain"/>
    <property type="match status" value="1"/>
</dbReference>
<evidence type="ECO:0000256" key="9">
    <source>
        <dbReference type="SAM" id="Phobius"/>
    </source>
</evidence>
<dbReference type="PROSITE" id="PS50885">
    <property type="entry name" value="HAMP"/>
    <property type="match status" value="1"/>
</dbReference>
<evidence type="ECO:0000313" key="12">
    <source>
        <dbReference type="EMBL" id="KYO65281.1"/>
    </source>
</evidence>
<protein>
    <recommendedName>
        <fullName evidence="3">histidine kinase</fullName>
        <ecNumber evidence="3">2.7.13.3</ecNumber>
    </recommendedName>
</protein>
<dbReference type="STRING" id="520767.ATZ99_17300"/>
<dbReference type="GO" id="GO:0000156">
    <property type="term" value="F:phosphorelay response regulator activity"/>
    <property type="evidence" value="ECO:0007669"/>
    <property type="project" value="TreeGrafter"/>
</dbReference>
<dbReference type="FunFam" id="1.10.287.130:FF:000001">
    <property type="entry name" value="Two-component sensor histidine kinase"/>
    <property type="match status" value="1"/>
</dbReference>
<dbReference type="InterPro" id="IPR050351">
    <property type="entry name" value="BphY/WalK/GraS-like"/>
</dbReference>
<dbReference type="CDD" id="cd06225">
    <property type="entry name" value="HAMP"/>
    <property type="match status" value="1"/>
</dbReference>
<dbReference type="FunFam" id="3.30.565.10:FF:000006">
    <property type="entry name" value="Sensor histidine kinase WalK"/>
    <property type="match status" value="1"/>
</dbReference>
<dbReference type="Pfam" id="PF00512">
    <property type="entry name" value="HisKA"/>
    <property type="match status" value="1"/>
</dbReference>
<evidence type="ECO:0000259" key="11">
    <source>
        <dbReference type="PROSITE" id="PS50885"/>
    </source>
</evidence>
<dbReference type="InterPro" id="IPR035965">
    <property type="entry name" value="PAS-like_dom_sf"/>
</dbReference>
<feature type="domain" description="HAMP" evidence="11">
    <location>
        <begin position="187"/>
        <end position="239"/>
    </location>
</feature>
<evidence type="ECO:0000256" key="1">
    <source>
        <dbReference type="ARBA" id="ARBA00000085"/>
    </source>
</evidence>
<keyword evidence="13" id="KW-1185">Reference proteome</keyword>
<dbReference type="GO" id="GO:0000155">
    <property type="term" value="F:phosphorelay sensor kinase activity"/>
    <property type="evidence" value="ECO:0007669"/>
    <property type="project" value="InterPro"/>
</dbReference>
<sequence length="576" mass="64816">MKIKIKNSILWKLWAFISLISIVAIIFSGLILSKFFEDFYFRIKENELINEGQQLISLILRGSNVEEFIDITRFINANAVLIDKRGTILVCSKYFHPKMGMILDKNDLNGILNGKILVKRNFFRGVENPMLMVALPVASDGNVVGGLLLFSPMASLSSSVWEIRKLILLSAFFAILLSSGTSLVFSKSITKPLLLMKEAAEEMAKGNFDKKIEVIEDDEVGTLARTMNFLSDALKDNLNALSKEKDQLKNILLGMTDGVITFDENNKIVMANSQAMELLNIIDKEHDEKEALQILKNALLRLYDLKENIVEEITLNGKIIRAKISPLLNDGVKGAVVVLQDVTKEKKLENLRREFVANVSHELRTPLTYIQGYSEAILDGMVEDKETLNNYINIILEETLRLKRLVNDLLDLSLMENGQGTLKKDKFSIQRLIERVVQKMHNLAAKKGVKFILDLKETPLLFADEDRIEQVLINLIDNALRFSPEGGEIIISSELDDEGNIRVAVKDKGPGIPEEELPFIWERFYKVDKSRARQKGGTGLGLAIVKSIIENHGGRVWASNDEKGGSIFYFSLPCGE</sequence>
<comment type="caution">
    <text evidence="12">The sequence shown here is derived from an EMBL/GenBank/DDBJ whole genome shotgun (WGS) entry which is preliminary data.</text>
</comment>
<dbReference type="PANTHER" id="PTHR42878:SF3">
    <property type="entry name" value="HISTIDINE PROTEIN KINASE SAES"/>
    <property type="match status" value="1"/>
</dbReference>
<dbReference type="GO" id="GO:0016020">
    <property type="term" value="C:membrane"/>
    <property type="evidence" value="ECO:0007669"/>
    <property type="project" value="UniProtKB-SubCell"/>
</dbReference>
<dbReference type="PATRIC" id="fig|520767.4.peg.1843"/>
<dbReference type="SMART" id="SM00388">
    <property type="entry name" value="HisKA"/>
    <property type="match status" value="1"/>
</dbReference>
<evidence type="ECO:0000256" key="5">
    <source>
        <dbReference type="ARBA" id="ARBA00022679"/>
    </source>
</evidence>
<dbReference type="SMART" id="SM00387">
    <property type="entry name" value="HATPase_c"/>
    <property type="match status" value="1"/>
</dbReference>
<evidence type="ECO:0000313" key="13">
    <source>
        <dbReference type="Proteomes" id="UP000075737"/>
    </source>
</evidence>
<dbReference type="InterPro" id="IPR005467">
    <property type="entry name" value="His_kinase_dom"/>
</dbReference>
<accession>A0A162MCX7</accession>
<dbReference type="InterPro" id="IPR003594">
    <property type="entry name" value="HATPase_dom"/>
</dbReference>
<dbReference type="CDD" id="cd00082">
    <property type="entry name" value="HisKA"/>
    <property type="match status" value="1"/>
</dbReference>
<evidence type="ECO:0000256" key="7">
    <source>
        <dbReference type="ARBA" id="ARBA00023012"/>
    </source>
</evidence>
<feature type="transmembrane region" description="Helical" evidence="9">
    <location>
        <begin position="130"/>
        <end position="154"/>
    </location>
</feature>
<evidence type="ECO:0000256" key="4">
    <source>
        <dbReference type="ARBA" id="ARBA00022553"/>
    </source>
</evidence>
<comment type="catalytic activity">
    <reaction evidence="1">
        <text>ATP + protein L-histidine = ADP + protein N-phospho-L-histidine.</text>
        <dbReference type="EC" id="2.7.13.3"/>
    </reaction>
</comment>
<dbReference type="InterPro" id="IPR036890">
    <property type="entry name" value="HATPase_C_sf"/>
</dbReference>
<dbReference type="GO" id="GO:0030295">
    <property type="term" value="F:protein kinase activator activity"/>
    <property type="evidence" value="ECO:0007669"/>
    <property type="project" value="TreeGrafter"/>
</dbReference>
<dbReference type="PANTHER" id="PTHR42878">
    <property type="entry name" value="TWO-COMPONENT HISTIDINE KINASE"/>
    <property type="match status" value="1"/>
</dbReference>
<dbReference type="SMART" id="SM00304">
    <property type="entry name" value="HAMP"/>
    <property type="match status" value="1"/>
</dbReference>
<dbReference type="PROSITE" id="PS50109">
    <property type="entry name" value="HIS_KIN"/>
    <property type="match status" value="1"/>
</dbReference>
<dbReference type="GO" id="GO:0007234">
    <property type="term" value="P:osmosensory signaling via phosphorelay pathway"/>
    <property type="evidence" value="ECO:0007669"/>
    <property type="project" value="TreeGrafter"/>
</dbReference>
<dbReference type="InterPro" id="IPR036097">
    <property type="entry name" value="HisK_dim/P_sf"/>
</dbReference>
<evidence type="ECO:0000256" key="6">
    <source>
        <dbReference type="ARBA" id="ARBA00022777"/>
    </source>
</evidence>
<dbReference type="AlphaFoldDB" id="A0A162MCX7"/>
<dbReference type="SUPFAM" id="SSF158472">
    <property type="entry name" value="HAMP domain-like"/>
    <property type="match status" value="1"/>
</dbReference>
<dbReference type="Gene3D" id="3.30.450.20">
    <property type="entry name" value="PAS domain"/>
    <property type="match status" value="1"/>
</dbReference>
<keyword evidence="9" id="KW-1133">Transmembrane helix</keyword>
<feature type="domain" description="Histidine kinase" evidence="10">
    <location>
        <begin position="358"/>
        <end position="576"/>
    </location>
</feature>
<keyword evidence="7" id="KW-0902">Two-component regulatory system</keyword>
<organism evidence="12 13">
    <name type="scientific">Thermovenabulum gondwanense</name>
    <dbReference type="NCBI Taxonomy" id="520767"/>
    <lineage>
        <taxon>Bacteria</taxon>
        <taxon>Bacillati</taxon>
        <taxon>Bacillota</taxon>
        <taxon>Clostridia</taxon>
        <taxon>Thermosediminibacterales</taxon>
        <taxon>Thermosediminibacteraceae</taxon>
        <taxon>Thermovenabulum</taxon>
    </lineage>
</organism>
<evidence type="ECO:0000259" key="10">
    <source>
        <dbReference type="PROSITE" id="PS50109"/>
    </source>
</evidence>
<evidence type="ECO:0000256" key="8">
    <source>
        <dbReference type="ARBA" id="ARBA00023136"/>
    </source>
</evidence>
<dbReference type="PRINTS" id="PR00344">
    <property type="entry name" value="BCTRLSENSOR"/>
</dbReference>
<keyword evidence="9" id="KW-0812">Transmembrane</keyword>
<evidence type="ECO:0000256" key="2">
    <source>
        <dbReference type="ARBA" id="ARBA00004370"/>
    </source>
</evidence>
<dbReference type="SUPFAM" id="SSF47384">
    <property type="entry name" value="Homodimeric domain of signal transducing histidine kinase"/>
    <property type="match status" value="1"/>
</dbReference>
<keyword evidence="4" id="KW-0597">Phosphoprotein</keyword>
<dbReference type="InterPro" id="IPR003660">
    <property type="entry name" value="HAMP_dom"/>
</dbReference>
<feature type="transmembrane region" description="Helical" evidence="9">
    <location>
        <begin position="12"/>
        <end position="32"/>
    </location>
</feature>
<keyword evidence="8 9" id="KW-0472">Membrane</keyword>
<reference evidence="12 13" key="1">
    <citation type="submission" date="2015-12" db="EMBL/GenBank/DDBJ databases">
        <title>Draft genome of Thermovenabulum gondwanense isolated from a red thermophilic microbial mat colonisisng an outflow channel of a bore well.</title>
        <authorList>
            <person name="Patel B.K."/>
        </authorList>
    </citation>
    <scope>NUCLEOTIDE SEQUENCE [LARGE SCALE GENOMIC DNA]</scope>
    <source>
        <strain evidence="12 13">R270</strain>
    </source>
</reference>
<proteinExistence type="predicted"/>
<name>A0A162MCX7_9FIRM</name>
<comment type="subcellular location">
    <subcellularLocation>
        <location evidence="2">Membrane</location>
    </subcellularLocation>
</comment>
<dbReference type="EMBL" id="LOHZ01000036">
    <property type="protein sequence ID" value="KYO65281.1"/>
    <property type="molecule type" value="Genomic_DNA"/>
</dbReference>
<dbReference type="InterPro" id="IPR004358">
    <property type="entry name" value="Sig_transdc_His_kin-like_C"/>
</dbReference>
<dbReference type="Gene3D" id="1.10.287.130">
    <property type="match status" value="1"/>
</dbReference>
<keyword evidence="6 12" id="KW-0418">Kinase</keyword>
<dbReference type="RefSeq" id="WP_245641350.1">
    <property type="nucleotide sequence ID" value="NZ_LOHZ01000036.1"/>
</dbReference>
<dbReference type="CDD" id="cd00075">
    <property type="entry name" value="HATPase"/>
    <property type="match status" value="1"/>
</dbReference>
<keyword evidence="5 12" id="KW-0808">Transferase</keyword>
<dbReference type="Pfam" id="PF02518">
    <property type="entry name" value="HATPase_c"/>
    <property type="match status" value="1"/>
</dbReference>
<dbReference type="SUPFAM" id="SSF55874">
    <property type="entry name" value="ATPase domain of HSP90 chaperone/DNA topoisomerase II/histidine kinase"/>
    <property type="match status" value="1"/>
</dbReference>
<dbReference type="EC" id="2.7.13.3" evidence="3"/>
<gene>
    <name evidence="12" type="primary">yycG_3</name>
    <name evidence="12" type="ORF">ATZ99_17300</name>
</gene>
<dbReference type="InterPro" id="IPR003661">
    <property type="entry name" value="HisK_dim/P_dom"/>
</dbReference>
<evidence type="ECO:0000256" key="3">
    <source>
        <dbReference type="ARBA" id="ARBA00012438"/>
    </source>
</evidence>